<feature type="transmembrane region" description="Helical" evidence="12">
    <location>
        <begin position="299"/>
        <end position="318"/>
    </location>
</feature>
<comment type="catalytic activity">
    <reaction evidence="10">
        <text>Mg(2+)(in) = Mg(2+)(out)</text>
        <dbReference type="Rhea" id="RHEA:29827"/>
        <dbReference type="ChEBI" id="CHEBI:18420"/>
    </reaction>
</comment>
<sequence length="356" mass="39728">MALIDNGIYVNGTRTQSPQDLSLTYEALDAAGSGAMAWIGLFRPTATELASVADEFGLHPLAVEDAHKGHQRAKLERYGDTLFVVLRPAWYDEDEETVEFGEVHLFTGRGFVVTVRQAERPNLADVRKRLEADPEALGRGSEAVLCAVLDEVIDSYAPVVAGLQDDIDDIEDDLFDGDVDPASSRRIYQLLSEVIGFQRAIGPLPEMLNALLRGAEKYGTDIEVQNQLRNVLDHAIRVTERVDTFRTLLENALTLHSTLVTQEQNDAMRRMTSASLAQGEESRRLARASMEQGEEVKKISSWAAILFAPTLVASIYGMNFEHMPELRWVWGYPAAIVAMVVLAFVLWAVFKRRHWL</sequence>
<dbReference type="Gene3D" id="1.20.58.340">
    <property type="entry name" value="Magnesium transport protein CorA, transmembrane region"/>
    <property type="match status" value="2"/>
</dbReference>
<dbReference type="InterPro" id="IPR002523">
    <property type="entry name" value="MgTranspt_CorA/ZnTranspt_ZntB"/>
</dbReference>
<evidence type="ECO:0000256" key="3">
    <source>
        <dbReference type="ARBA" id="ARBA00022448"/>
    </source>
</evidence>
<evidence type="ECO:0000256" key="7">
    <source>
        <dbReference type="ARBA" id="ARBA00022989"/>
    </source>
</evidence>
<evidence type="ECO:0000256" key="12">
    <source>
        <dbReference type="SAM" id="Phobius"/>
    </source>
</evidence>
<dbReference type="Pfam" id="PF01544">
    <property type="entry name" value="CorA"/>
    <property type="match status" value="2"/>
</dbReference>
<dbReference type="CDD" id="cd12830">
    <property type="entry name" value="MtCorA-like"/>
    <property type="match status" value="1"/>
</dbReference>
<dbReference type="GO" id="GO:0050897">
    <property type="term" value="F:cobalt ion binding"/>
    <property type="evidence" value="ECO:0007669"/>
    <property type="project" value="TreeGrafter"/>
</dbReference>
<proteinExistence type="inferred from homology"/>
<dbReference type="InterPro" id="IPR045861">
    <property type="entry name" value="CorA_cytoplasmic_dom"/>
</dbReference>
<evidence type="ECO:0000256" key="1">
    <source>
        <dbReference type="ARBA" id="ARBA00004651"/>
    </source>
</evidence>
<evidence type="ECO:0000256" key="9">
    <source>
        <dbReference type="ARBA" id="ARBA00023136"/>
    </source>
</evidence>
<evidence type="ECO:0000256" key="2">
    <source>
        <dbReference type="ARBA" id="ARBA00009765"/>
    </source>
</evidence>
<keyword evidence="9 12" id="KW-0472">Membrane</keyword>
<dbReference type="EMBL" id="JAHEWX010000007">
    <property type="protein sequence ID" value="MBT1541604.1"/>
    <property type="molecule type" value="Genomic_DNA"/>
</dbReference>
<keyword evidence="3" id="KW-0813">Transport</keyword>
<dbReference type="Gene3D" id="3.30.460.20">
    <property type="entry name" value="CorA soluble domain-like"/>
    <property type="match status" value="1"/>
</dbReference>
<evidence type="ECO:0000256" key="11">
    <source>
        <dbReference type="ARBA" id="ARBA00045497"/>
    </source>
</evidence>
<dbReference type="AlphaFoldDB" id="A0A9Q2W5C8"/>
<dbReference type="GO" id="GO:0005886">
    <property type="term" value="C:plasma membrane"/>
    <property type="evidence" value="ECO:0007669"/>
    <property type="project" value="UniProtKB-SubCell"/>
</dbReference>
<keyword evidence="4" id="KW-1003">Cell membrane</keyword>
<feature type="transmembrane region" description="Helical" evidence="12">
    <location>
        <begin position="330"/>
        <end position="350"/>
    </location>
</feature>
<evidence type="ECO:0000313" key="13">
    <source>
        <dbReference type="EMBL" id="MBT1541604.1"/>
    </source>
</evidence>
<evidence type="ECO:0000256" key="8">
    <source>
        <dbReference type="ARBA" id="ARBA00023065"/>
    </source>
</evidence>
<dbReference type="PANTHER" id="PTHR46494">
    <property type="entry name" value="CORA FAMILY METAL ION TRANSPORTER (EUROFUNG)"/>
    <property type="match status" value="1"/>
</dbReference>
<comment type="caution">
    <text evidence="13">The sequence shown here is derived from an EMBL/GenBank/DDBJ whole genome shotgun (WGS) entry which is preliminary data.</text>
</comment>
<evidence type="ECO:0000256" key="10">
    <source>
        <dbReference type="ARBA" id="ARBA00034269"/>
    </source>
</evidence>
<comment type="subcellular location">
    <subcellularLocation>
        <location evidence="1">Cell membrane</location>
        <topology evidence="1">Multi-pass membrane protein</topology>
    </subcellularLocation>
</comment>
<evidence type="ECO:0000256" key="4">
    <source>
        <dbReference type="ARBA" id="ARBA00022475"/>
    </source>
</evidence>
<organism evidence="13 14">
    <name type="scientific">Curtobacterium flaccumfaciens pv. flaccumfaciens</name>
    <dbReference type="NCBI Taxonomy" id="138532"/>
    <lineage>
        <taxon>Bacteria</taxon>
        <taxon>Bacillati</taxon>
        <taxon>Actinomycetota</taxon>
        <taxon>Actinomycetes</taxon>
        <taxon>Micrococcales</taxon>
        <taxon>Microbacteriaceae</taxon>
        <taxon>Curtobacterium</taxon>
    </lineage>
</organism>
<dbReference type="InterPro" id="IPR045863">
    <property type="entry name" value="CorA_TM1_TM2"/>
</dbReference>
<comment type="function">
    <text evidence="11">Mediates influx of magnesium ions. Alternates between open and closed states. Activated by low cytoplasmic Mg(2+) levels. Inactive when cytoplasmic Mg(2+) levels are high.</text>
</comment>
<protein>
    <submittedName>
        <fullName evidence="13">Magnesium and cobalt transport protein CorA</fullName>
    </submittedName>
</protein>
<reference evidence="13" key="1">
    <citation type="submission" date="2021-05" db="EMBL/GenBank/DDBJ databases">
        <title>Whole genome sequence of Curtobacterium flaccumfaciens pv. flaccumfaciens strain CFBP 3417.</title>
        <authorList>
            <person name="Osdaghi E."/>
            <person name="Taghouti G."/>
            <person name="Portier P."/>
            <person name="Fazliarab A."/>
            <person name="Taghavi S.M."/>
            <person name="Briand M."/>
            <person name="Le-Saux M."/>
            <person name="Jacques M.-A."/>
        </authorList>
    </citation>
    <scope>NUCLEOTIDE SEQUENCE</scope>
    <source>
        <strain evidence="13">CFBP 3417</strain>
    </source>
</reference>
<evidence type="ECO:0000256" key="6">
    <source>
        <dbReference type="ARBA" id="ARBA00022842"/>
    </source>
</evidence>
<dbReference type="FunFam" id="1.20.58.340:FF:000004">
    <property type="entry name" value="Magnesium transport protein CorA"/>
    <property type="match status" value="1"/>
</dbReference>
<dbReference type="GO" id="GO:0015087">
    <property type="term" value="F:cobalt ion transmembrane transporter activity"/>
    <property type="evidence" value="ECO:0007669"/>
    <property type="project" value="TreeGrafter"/>
</dbReference>
<keyword evidence="7 12" id="KW-1133">Transmembrane helix</keyword>
<keyword evidence="8" id="KW-0406">Ion transport</keyword>
<accession>A0A9Q2W5C8</accession>
<dbReference type="GO" id="GO:0000287">
    <property type="term" value="F:magnesium ion binding"/>
    <property type="evidence" value="ECO:0007669"/>
    <property type="project" value="TreeGrafter"/>
</dbReference>
<dbReference type="Proteomes" id="UP000709437">
    <property type="component" value="Unassembled WGS sequence"/>
</dbReference>
<keyword evidence="5 12" id="KW-0812">Transmembrane</keyword>
<dbReference type="PANTHER" id="PTHR46494:SF1">
    <property type="entry name" value="CORA FAMILY METAL ION TRANSPORTER (EUROFUNG)"/>
    <property type="match status" value="1"/>
</dbReference>
<keyword evidence="6" id="KW-0460">Magnesium</keyword>
<gene>
    <name evidence="13" type="ORF">KK103_07530</name>
</gene>
<evidence type="ECO:0000313" key="14">
    <source>
        <dbReference type="Proteomes" id="UP000709437"/>
    </source>
</evidence>
<evidence type="ECO:0000256" key="5">
    <source>
        <dbReference type="ARBA" id="ARBA00022692"/>
    </source>
</evidence>
<dbReference type="SUPFAM" id="SSF143865">
    <property type="entry name" value="CorA soluble domain-like"/>
    <property type="match status" value="1"/>
</dbReference>
<comment type="similarity">
    <text evidence="2">Belongs to the CorA metal ion transporter (MIT) (TC 1.A.35) family.</text>
</comment>
<dbReference type="GO" id="GO:0015095">
    <property type="term" value="F:magnesium ion transmembrane transporter activity"/>
    <property type="evidence" value="ECO:0007669"/>
    <property type="project" value="TreeGrafter"/>
</dbReference>
<dbReference type="SUPFAM" id="SSF144083">
    <property type="entry name" value="Magnesium transport protein CorA, transmembrane region"/>
    <property type="match status" value="1"/>
</dbReference>
<name>A0A9Q2W5C8_9MICO</name>
<dbReference type="RefSeq" id="WP_214562711.1">
    <property type="nucleotide sequence ID" value="NZ_JAHEWX010000007.1"/>
</dbReference>